<dbReference type="Pfam" id="PF19501">
    <property type="entry name" value="PcRGLX_1st"/>
    <property type="match status" value="1"/>
</dbReference>
<dbReference type="Pfam" id="PF21346">
    <property type="entry name" value="PcRGLX_3rd"/>
    <property type="match status" value="1"/>
</dbReference>
<dbReference type="PANTHER" id="PTHR40081">
    <property type="entry name" value="CONCANAVALIN A-LIKE LECTIN/GLUCANASE"/>
    <property type="match status" value="1"/>
</dbReference>
<keyword evidence="5" id="KW-1185">Reference proteome</keyword>
<dbReference type="InterPro" id="IPR048331">
    <property type="entry name" value="PcRGLX/YetA_3rd"/>
</dbReference>
<organism evidence="5">
    <name type="scientific">Schizophyllum commune (strain H4-8 / FGSC 9210)</name>
    <name type="common">Split gill fungus</name>
    <dbReference type="NCBI Taxonomy" id="578458"/>
    <lineage>
        <taxon>Eukaryota</taxon>
        <taxon>Fungi</taxon>
        <taxon>Dikarya</taxon>
        <taxon>Basidiomycota</taxon>
        <taxon>Agaricomycotina</taxon>
        <taxon>Agaricomycetes</taxon>
        <taxon>Agaricomycetidae</taxon>
        <taxon>Agaricales</taxon>
        <taxon>Schizophyllaceae</taxon>
        <taxon>Schizophyllum</taxon>
    </lineage>
</organism>
<dbReference type="VEuPathDB" id="FungiDB:SCHCODRAFT_02636264"/>
<feature type="domain" description="PcRGLX/YetA-like central beta-sandwich" evidence="2">
    <location>
        <begin position="124"/>
        <end position="489"/>
    </location>
</feature>
<feature type="domain" description="PcRGLX/YetA-like N-terminal RIFT barrel" evidence="1">
    <location>
        <begin position="41"/>
        <end position="101"/>
    </location>
</feature>
<dbReference type="InterPro" id="IPR045793">
    <property type="entry name" value="PcRGLX/YetA-like"/>
</dbReference>
<gene>
    <name evidence="4" type="ORF">SCHCODRAFT_237158</name>
</gene>
<dbReference type="GeneID" id="9590628"/>
<protein>
    <recommendedName>
        <fullName evidence="6">Tat pathway signal sequence domain protein</fullName>
    </recommendedName>
</protein>
<dbReference type="AlphaFoldDB" id="D8QEH0"/>
<evidence type="ECO:0008006" key="6">
    <source>
        <dbReference type="Google" id="ProtNLM"/>
    </source>
</evidence>
<accession>D8QEH0</accession>
<reference evidence="4 5" key="1">
    <citation type="journal article" date="2010" name="Nat. Biotechnol.">
        <title>Genome sequence of the model mushroom Schizophyllum commune.</title>
        <authorList>
            <person name="Ohm R.A."/>
            <person name="de Jong J.F."/>
            <person name="Lugones L.G."/>
            <person name="Aerts A."/>
            <person name="Kothe E."/>
            <person name="Stajich J.E."/>
            <person name="de Vries R.P."/>
            <person name="Record E."/>
            <person name="Levasseur A."/>
            <person name="Baker S.E."/>
            <person name="Bartholomew K.A."/>
            <person name="Coutinho P.M."/>
            <person name="Erdmann S."/>
            <person name="Fowler T.J."/>
            <person name="Gathman A.C."/>
            <person name="Lombard V."/>
            <person name="Henrissat B."/>
            <person name="Knabe N."/>
            <person name="Kuees U."/>
            <person name="Lilly W.W."/>
            <person name="Lindquist E."/>
            <person name="Lucas S."/>
            <person name="Magnuson J.K."/>
            <person name="Piumi F."/>
            <person name="Raudaskoski M."/>
            <person name="Salamov A."/>
            <person name="Schmutz J."/>
            <person name="Schwarze F.W.M.R."/>
            <person name="vanKuyk P.A."/>
            <person name="Horton J.S."/>
            <person name="Grigoriev I.V."/>
            <person name="Woesten H.A.B."/>
        </authorList>
    </citation>
    <scope>NUCLEOTIDE SEQUENCE [LARGE SCALE GENOMIC DNA]</scope>
    <source>
        <strain evidence="5">H4-8 / FGSC 9210</strain>
    </source>
</reference>
<dbReference type="KEGG" id="scm:SCHCO_02636264"/>
<dbReference type="RefSeq" id="XP_003028753.1">
    <property type="nucleotide sequence ID" value="XM_003028707.1"/>
</dbReference>
<dbReference type="Pfam" id="PF21345">
    <property type="entry name" value="PcRGLX_2nd"/>
    <property type="match status" value="1"/>
</dbReference>
<dbReference type="eggNOG" id="ENOG502RK4D">
    <property type="taxonomic scope" value="Eukaryota"/>
</dbReference>
<dbReference type="OrthoDB" id="4798501at2759"/>
<evidence type="ECO:0000313" key="4">
    <source>
        <dbReference type="EMBL" id="EFI93850.1"/>
    </source>
</evidence>
<dbReference type="InterPro" id="IPR048330">
    <property type="entry name" value="PcRGLX/YetA_2nd"/>
</dbReference>
<feature type="domain" description="PcRGLX/YetA-like C-terminal alpha/alpha toroid" evidence="3">
    <location>
        <begin position="514"/>
        <end position="916"/>
    </location>
</feature>
<dbReference type="InterPro" id="IPR048329">
    <property type="entry name" value="PcRGLX_1st"/>
</dbReference>
<sequence length="986" mass="106743">MVLLRSKAATSPKPRASSPVPLHWLGFADADPSSTYTSPTRLPVGSAFGIPWAEGEVDKTTAIKATTDDGTDVPLQTWPAAYWPSGTLKWTGHALPANIAPSSVTISLGTPPEPASPVSVAQDASANTITLTTGAFTVVLSTSGSTLVQSLSLDGQAKANGGKLVFHVQDGPDVDLADGGDGAGPTVQELVGPTVQKLVGNIEKAEVEQEGPVRAVVKFTGTYAPASTSTTATFPSTNAPTSTTATFPFTLRAYVSAGSRALRLVHFFAWDGDKNKDFVKGIGLTYSLPLSDELWDRHVRLASVDGGVFGESVRTLSGLRRDAGPDVLNAQFNGRPVPDISTWPTTVSGSVDSLAVWADWRVDQLSADHFTIDKRSTGGAQAAWLRSNQGSRASGTGFVGGAKAGGTLFAIRDFWEGHPRGVDVRGADGDAAQVSLWAWSPRAPAMDMRHYDTVAHGLDLAYEDVGDPDPDPTGVGRSYEFVIEAWGPGSSSDGNAAPSRDEVAAFGKDWSIQPQLVADPEFYAAHKLFGGHWAPPSGAAPDLEARKDALLDFYVNEVEQRRWYGFWDYGDVQHTYDQTRHEWRYDTGGYAWDNGELGTDLWLWLSFMRTGRADVFHRARALTRHLAETDFHHTGTFAGLGSRHNVSHWGDGAKEARVGSAWLKRPFFYLTTDELTGDHMRAALQADESIVKWEPLRKILDKPDPGPGRVRIGPDWTALAGNWWCEWERGNDEYYLNRIKTGMHDIGQMKYGMWSGYTAAVNWDPATGHLQDIGGEFEATYHLSMLFGGGEFLMEAMDLITDEPDFDTKWVEFCQYFNASADEKQAKYGVAFNSGGFEQLYAKLQAYAGERLGDDSLKQAAWQVLNTNTVGVWDPVQQVGGSDVLVGIDEIPNLATNDAAARSLAEYAVLEIAPEFAPASFGTRTSKSSARARSATASLADWDQATIAGSVCAKDVRVDKDGRVHDEKRGGVKGRGKAWKKLLCMA</sequence>
<evidence type="ECO:0000259" key="1">
    <source>
        <dbReference type="Pfam" id="PF19501"/>
    </source>
</evidence>
<dbReference type="EMBL" id="GL377310">
    <property type="protein sequence ID" value="EFI93850.1"/>
    <property type="molecule type" value="Genomic_DNA"/>
</dbReference>
<dbReference type="OMA" id="MDLRFYH"/>
<evidence type="ECO:0000313" key="5">
    <source>
        <dbReference type="Proteomes" id="UP000007431"/>
    </source>
</evidence>
<evidence type="ECO:0000259" key="2">
    <source>
        <dbReference type="Pfam" id="PF21345"/>
    </source>
</evidence>
<dbReference type="HOGENOM" id="CLU_005777_0_0_1"/>
<name>D8QEH0_SCHCM</name>
<proteinExistence type="predicted"/>
<evidence type="ECO:0000259" key="3">
    <source>
        <dbReference type="Pfam" id="PF21346"/>
    </source>
</evidence>
<dbReference type="Proteomes" id="UP000007431">
    <property type="component" value="Unassembled WGS sequence"/>
</dbReference>
<dbReference type="InParanoid" id="D8QEH0"/>
<dbReference type="PANTHER" id="PTHR40081:SF1">
    <property type="entry name" value="TAT PATHWAY SIGNAL SEQUENCE DOMAIN PROTEIN"/>
    <property type="match status" value="1"/>
</dbReference>